<dbReference type="Ensembl" id="ENSHHUT00000085539.1">
    <property type="protein sequence ID" value="ENSHHUP00000082921.1"/>
    <property type="gene ID" value="ENSHHUG00000048160.1"/>
</dbReference>
<organism evidence="2 3">
    <name type="scientific">Hucho hucho</name>
    <name type="common">huchen</name>
    <dbReference type="NCBI Taxonomy" id="62062"/>
    <lineage>
        <taxon>Eukaryota</taxon>
        <taxon>Metazoa</taxon>
        <taxon>Chordata</taxon>
        <taxon>Craniata</taxon>
        <taxon>Vertebrata</taxon>
        <taxon>Euteleostomi</taxon>
        <taxon>Actinopterygii</taxon>
        <taxon>Neopterygii</taxon>
        <taxon>Teleostei</taxon>
        <taxon>Protacanthopterygii</taxon>
        <taxon>Salmoniformes</taxon>
        <taxon>Salmonidae</taxon>
        <taxon>Salmoninae</taxon>
        <taxon>Hucho</taxon>
    </lineage>
</organism>
<feature type="domain" description="Voltage-dependent calcium channel alpha-2/delta subunit conserved region" evidence="1">
    <location>
        <begin position="36"/>
        <end position="107"/>
    </location>
</feature>
<proteinExistence type="predicted"/>
<reference evidence="2" key="2">
    <citation type="submission" date="2025-08" db="UniProtKB">
        <authorList>
            <consortium name="Ensembl"/>
        </authorList>
    </citation>
    <scope>IDENTIFICATION</scope>
</reference>
<protein>
    <recommendedName>
        <fullName evidence="1">Voltage-dependent calcium channel alpha-2/delta subunit conserved region domain-containing protein</fullName>
    </recommendedName>
</protein>
<evidence type="ECO:0000313" key="2">
    <source>
        <dbReference type="Ensembl" id="ENSHHUP00000082921.1"/>
    </source>
</evidence>
<dbReference type="InterPro" id="IPR013680">
    <property type="entry name" value="VDCC_a2/dsu"/>
</dbReference>
<dbReference type="STRING" id="62062.ENSHHUP00000082921"/>
<reference evidence="2" key="3">
    <citation type="submission" date="2025-09" db="UniProtKB">
        <authorList>
            <consortium name="Ensembl"/>
        </authorList>
    </citation>
    <scope>IDENTIFICATION</scope>
</reference>
<evidence type="ECO:0000313" key="3">
    <source>
        <dbReference type="Proteomes" id="UP000314982"/>
    </source>
</evidence>
<name>A0A4W5QZ09_9TELE</name>
<accession>A0A4W5QZ09</accession>
<dbReference type="Proteomes" id="UP000314982">
    <property type="component" value="Unassembled WGS sequence"/>
</dbReference>
<dbReference type="AlphaFoldDB" id="A0A4W5QZ09"/>
<reference evidence="3" key="1">
    <citation type="submission" date="2018-06" db="EMBL/GenBank/DDBJ databases">
        <title>Genome assembly of Danube salmon.</title>
        <authorList>
            <person name="Macqueen D.J."/>
            <person name="Gundappa M.K."/>
        </authorList>
    </citation>
    <scope>NUCLEOTIDE SEQUENCE [LARGE SCALE GENOMIC DNA]</scope>
</reference>
<keyword evidence="3" id="KW-1185">Reference proteome</keyword>
<dbReference type="Pfam" id="PF08473">
    <property type="entry name" value="VGCC_alpha2"/>
    <property type="match status" value="1"/>
</dbReference>
<evidence type="ECO:0000259" key="1">
    <source>
        <dbReference type="Pfam" id="PF08473"/>
    </source>
</evidence>
<sequence length="118" mass="12908">MIFLKPHTITVTVIVIQVSLHVNVLTLLPLLSLTLPPSFSAAESRESGYESGILVSKAVDLNIGRVNLKPAVVGVKLNVSAWMNSFMNATMKVNCKDEICGCLKNDKVQWPISLMENL</sequence>